<evidence type="ECO:0000313" key="2">
    <source>
        <dbReference type="Proteomes" id="UP000308730"/>
    </source>
</evidence>
<comment type="caution">
    <text evidence="1">The sequence shown here is derived from an EMBL/GenBank/DDBJ whole genome shotgun (WGS) entry which is preliminary data.</text>
</comment>
<accession>A0A4S4MMS0</accession>
<keyword evidence="2" id="KW-1185">Reference proteome</keyword>
<dbReference type="Proteomes" id="UP000308730">
    <property type="component" value="Unassembled WGS sequence"/>
</dbReference>
<dbReference type="OrthoDB" id="2014201at2759"/>
<dbReference type="AlphaFoldDB" id="A0A4S4MMS0"/>
<dbReference type="Gene3D" id="3.90.550.10">
    <property type="entry name" value="Spore Coat Polysaccharide Biosynthesis Protein SpsA, Chain A"/>
    <property type="match status" value="1"/>
</dbReference>
<sequence>MVEQIGVANYKAEDAEQSFLNHFYGAEAIRLPYAYNGNQAIKKRSPKVWAGIAKELRVVHYTMVKPFLARDYAEVKLKDMDQHTLKQTKLKGGIYEEEVLWWRDMWQDARRTYGDQLDRCQIPSLRR</sequence>
<organism evidence="1 2">
    <name type="scientific">Antrodiella citrinella</name>
    <dbReference type="NCBI Taxonomy" id="2447956"/>
    <lineage>
        <taxon>Eukaryota</taxon>
        <taxon>Fungi</taxon>
        <taxon>Dikarya</taxon>
        <taxon>Basidiomycota</taxon>
        <taxon>Agaricomycotina</taxon>
        <taxon>Agaricomycetes</taxon>
        <taxon>Polyporales</taxon>
        <taxon>Steccherinaceae</taxon>
        <taxon>Antrodiella</taxon>
    </lineage>
</organism>
<evidence type="ECO:0000313" key="1">
    <source>
        <dbReference type="EMBL" id="THH26498.1"/>
    </source>
</evidence>
<gene>
    <name evidence="1" type="ORF">EUX98_g7690</name>
</gene>
<dbReference type="EMBL" id="SGPM01000341">
    <property type="protein sequence ID" value="THH26498.1"/>
    <property type="molecule type" value="Genomic_DNA"/>
</dbReference>
<dbReference type="InterPro" id="IPR029044">
    <property type="entry name" value="Nucleotide-diphossugar_trans"/>
</dbReference>
<protein>
    <submittedName>
        <fullName evidence="1">Uncharacterized protein</fullName>
    </submittedName>
</protein>
<reference evidence="1 2" key="1">
    <citation type="submission" date="2019-02" db="EMBL/GenBank/DDBJ databases">
        <title>Genome sequencing of the rare red list fungi Antrodiella citrinella (Flaviporus citrinellus).</title>
        <authorList>
            <person name="Buettner E."/>
            <person name="Kellner H."/>
        </authorList>
    </citation>
    <scope>NUCLEOTIDE SEQUENCE [LARGE SCALE GENOMIC DNA]</scope>
    <source>
        <strain evidence="1 2">DSM 108506</strain>
    </source>
</reference>
<name>A0A4S4MMS0_9APHY</name>
<proteinExistence type="predicted"/>